<evidence type="ECO:0000313" key="1">
    <source>
        <dbReference type="EMBL" id="VVC93882.1"/>
    </source>
</evidence>
<proteinExistence type="predicted"/>
<reference evidence="1 2" key="1">
    <citation type="submission" date="2017-07" db="EMBL/GenBank/DDBJ databases">
        <authorList>
            <person name="Talla V."/>
            <person name="Backstrom N."/>
        </authorList>
    </citation>
    <scope>NUCLEOTIDE SEQUENCE [LARGE SCALE GENOMIC DNA]</scope>
</reference>
<accession>A0A5E4Q8I6</accession>
<sequence>MKRGKTKSNVSLAKSTSELQASKVPELIEELPLDVLKITILNLRTPDEPSKKYFIKAAFFDELIISSIVTSVGHRDLASEEILAEGKMNYDPSDSEKISLFADHSLTVTIQPTDNIKDYILYDEIDTRSSKTHSGDSQNPAMVEIYCCNIDILPIFIDKERLQFKQRMQPIQERSALNAKSWCNLPIIDIEVTVNRNPENDKLHKLLQIANFMNFTLIGGFNMVVPLRETDDVFTMSDEKFTMELDDFYNEDNLDLNYYVRSPMKES</sequence>
<organism evidence="1 2">
    <name type="scientific">Leptidea sinapis</name>
    <dbReference type="NCBI Taxonomy" id="189913"/>
    <lineage>
        <taxon>Eukaryota</taxon>
        <taxon>Metazoa</taxon>
        <taxon>Ecdysozoa</taxon>
        <taxon>Arthropoda</taxon>
        <taxon>Hexapoda</taxon>
        <taxon>Insecta</taxon>
        <taxon>Pterygota</taxon>
        <taxon>Neoptera</taxon>
        <taxon>Endopterygota</taxon>
        <taxon>Lepidoptera</taxon>
        <taxon>Glossata</taxon>
        <taxon>Ditrysia</taxon>
        <taxon>Papilionoidea</taxon>
        <taxon>Pieridae</taxon>
        <taxon>Dismorphiinae</taxon>
        <taxon>Leptidea</taxon>
    </lineage>
</organism>
<keyword evidence="2" id="KW-1185">Reference proteome</keyword>
<protein>
    <submittedName>
        <fullName evidence="1">Uncharacterized protein</fullName>
    </submittedName>
</protein>
<gene>
    <name evidence="1" type="ORF">LSINAPIS_LOCUS5980</name>
</gene>
<dbReference type="Proteomes" id="UP000324832">
    <property type="component" value="Unassembled WGS sequence"/>
</dbReference>
<name>A0A5E4Q8I6_9NEOP</name>
<dbReference type="AlphaFoldDB" id="A0A5E4Q8I6"/>
<dbReference type="EMBL" id="FZQP02001793">
    <property type="protein sequence ID" value="VVC93882.1"/>
    <property type="molecule type" value="Genomic_DNA"/>
</dbReference>
<evidence type="ECO:0000313" key="2">
    <source>
        <dbReference type="Proteomes" id="UP000324832"/>
    </source>
</evidence>